<keyword evidence="3" id="KW-1185">Reference proteome</keyword>
<evidence type="ECO:0000313" key="3">
    <source>
        <dbReference type="Proteomes" id="UP000234190"/>
    </source>
</evidence>
<comment type="caution">
    <text evidence="2">The sequence shown here is derived from an EMBL/GenBank/DDBJ whole genome shotgun (WGS) entry which is preliminary data.</text>
</comment>
<dbReference type="Proteomes" id="UP000234190">
    <property type="component" value="Unassembled WGS sequence"/>
</dbReference>
<organism evidence="2 3">
    <name type="scientific">Pollutimonas subterranea</name>
    <dbReference type="NCBI Taxonomy" id="2045210"/>
    <lineage>
        <taxon>Bacteria</taxon>
        <taxon>Pseudomonadati</taxon>
        <taxon>Pseudomonadota</taxon>
        <taxon>Betaproteobacteria</taxon>
        <taxon>Burkholderiales</taxon>
        <taxon>Alcaligenaceae</taxon>
        <taxon>Pollutimonas</taxon>
    </lineage>
</organism>
<feature type="compositionally biased region" description="Basic and acidic residues" evidence="1">
    <location>
        <begin position="1"/>
        <end position="19"/>
    </location>
</feature>
<gene>
    <name evidence="2" type="ORF">CR159_19220</name>
</gene>
<reference evidence="2 3" key="1">
    <citation type="submission" date="2017-10" db="EMBL/GenBank/DDBJ databases">
        <title>Two draft genome sequences of Pusillimonas sp. strains isolated from a nitrate- and radionuclide-contaminated groundwater in Russia.</title>
        <authorList>
            <person name="Grouzdev D.S."/>
            <person name="Tourova T.P."/>
            <person name="Goeva M.A."/>
            <person name="Babich T.L."/>
            <person name="Sokolova D.S."/>
            <person name="Abdullin R."/>
            <person name="Poltaraus A.B."/>
            <person name="Toshchakov S.V."/>
            <person name="Nazina T.N."/>
        </authorList>
    </citation>
    <scope>NUCLEOTIDE SEQUENCE [LARGE SCALE GENOMIC DNA]</scope>
    <source>
        <strain evidence="2 3">JR1/69-3-13</strain>
    </source>
</reference>
<name>A0A2N4TZL8_9BURK</name>
<accession>A0A2N4TZL8</accession>
<protein>
    <submittedName>
        <fullName evidence="2">Uncharacterized protein</fullName>
    </submittedName>
</protein>
<evidence type="ECO:0000313" key="2">
    <source>
        <dbReference type="EMBL" id="PLC48207.1"/>
    </source>
</evidence>
<sequence length="59" mass="6283">MNTDKAGDTSPEVKGDIKEAAGITSGQDRDPGGKAEKGQRPSPHKDEDSEDDIVDMPEE</sequence>
<dbReference type="AlphaFoldDB" id="A0A2N4TZL8"/>
<feature type="compositionally biased region" description="Acidic residues" evidence="1">
    <location>
        <begin position="48"/>
        <end position="59"/>
    </location>
</feature>
<feature type="region of interest" description="Disordered" evidence="1">
    <location>
        <begin position="1"/>
        <end position="59"/>
    </location>
</feature>
<proteinExistence type="predicted"/>
<dbReference type="RefSeq" id="WP_143705485.1">
    <property type="nucleotide sequence ID" value="NZ_PDNW01000024.1"/>
</dbReference>
<feature type="compositionally biased region" description="Basic and acidic residues" evidence="1">
    <location>
        <begin position="27"/>
        <end position="47"/>
    </location>
</feature>
<evidence type="ECO:0000256" key="1">
    <source>
        <dbReference type="SAM" id="MobiDB-lite"/>
    </source>
</evidence>
<dbReference type="EMBL" id="PDNW01000024">
    <property type="protein sequence ID" value="PLC48207.1"/>
    <property type="molecule type" value="Genomic_DNA"/>
</dbReference>
<dbReference type="OrthoDB" id="9972152at2"/>